<organism evidence="2 3">
    <name type="scientific">Gemmiger formicilis</name>
    <dbReference type="NCBI Taxonomy" id="745368"/>
    <lineage>
        <taxon>Bacteria</taxon>
        <taxon>Bacillati</taxon>
        <taxon>Bacillota</taxon>
        <taxon>Clostridia</taxon>
        <taxon>Eubacteriales</taxon>
        <taxon>Gemmiger</taxon>
    </lineage>
</organism>
<dbReference type="EMBL" id="FUYF01000037">
    <property type="protein sequence ID" value="SKA96901.1"/>
    <property type="molecule type" value="Genomic_DNA"/>
</dbReference>
<dbReference type="RefSeq" id="WP_143402782.1">
    <property type="nucleotide sequence ID" value="NZ_FUYF01000037.1"/>
</dbReference>
<evidence type="ECO:0000313" key="3">
    <source>
        <dbReference type="Proteomes" id="UP000190286"/>
    </source>
</evidence>
<keyword evidence="3" id="KW-1185">Reference proteome</keyword>
<dbReference type="OrthoDB" id="1854535at2"/>
<gene>
    <name evidence="2" type="ORF">SAMN02745178_02753</name>
</gene>
<proteinExistence type="predicted"/>
<accession>A0A1T4Y6I3</accession>
<reference evidence="2 3" key="1">
    <citation type="submission" date="2017-02" db="EMBL/GenBank/DDBJ databases">
        <authorList>
            <person name="Peterson S.W."/>
        </authorList>
    </citation>
    <scope>NUCLEOTIDE SEQUENCE [LARGE SCALE GENOMIC DNA]</scope>
    <source>
        <strain evidence="2 3">ATCC 27749</strain>
    </source>
</reference>
<feature type="signal peptide" evidence="1">
    <location>
        <begin position="1"/>
        <end position="22"/>
    </location>
</feature>
<dbReference type="Proteomes" id="UP000190286">
    <property type="component" value="Unassembled WGS sequence"/>
</dbReference>
<dbReference type="STRING" id="745368.SAMN02745178_02753"/>
<dbReference type="AlphaFoldDB" id="A0A1T4Y6I3"/>
<protein>
    <recommendedName>
        <fullName evidence="4">DUF5050 domain-containing protein</fullName>
    </recommendedName>
</protein>
<evidence type="ECO:0000256" key="1">
    <source>
        <dbReference type="SAM" id="SignalP"/>
    </source>
</evidence>
<evidence type="ECO:0008006" key="4">
    <source>
        <dbReference type="Google" id="ProtNLM"/>
    </source>
</evidence>
<dbReference type="GeneID" id="93339372"/>
<feature type="chain" id="PRO_5013250577" description="DUF5050 domain-containing protein" evidence="1">
    <location>
        <begin position="23"/>
        <end position="424"/>
    </location>
</feature>
<keyword evidence="1" id="KW-0732">Signal</keyword>
<name>A0A1T4Y6I3_9FIRM</name>
<sequence>MKFTYKLLSLGLAIACLSGCNAANTEIASSSAATATVDPATDSTEVPASNNVFTSAGDGLYVTTDSGIYELQTVFPDSANIFYTDANTKERIFLCANPNCTHADESCPSYIATPSAMFPPMLLRVGDQLLVVFTETTDSSNPHGMLMNMDGSNRRTVFELASNQYMQGGFCTSGNDLYFDLYEIDDSGNVTYQLWYVSFENGTSEKVMDLGSDSDHYSLCDGVNNELCFNHLSSDGISYCMYDPQSKTMSDPFFVDSSSSGNSMIQDGYLFVLDEQANSVQRIRLSDKEQASASFTVKEGFGAPSMRYLFDGNLMITEAQTLAADIPTDGSYDMCSYILDFDTRNCTEFTLQTPYNNRPVYVLTTIGDTCYVATDYKTYTPTSVSEDGTVSNFDYVANIYAFITKQDYINSNQNGYLMVKDAFE</sequence>
<evidence type="ECO:0000313" key="2">
    <source>
        <dbReference type="EMBL" id="SKA96901.1"/>
    </source>
</evidence>